<evidence type="ECO:0000256" key="5">
    <source>
        <dbReference type="ARBA" id="ARBA00023002"/>
    </source>
</evidence>
<dbReference type="HAMAP" id="MF_00825">
    <property type="entry name" value="3_HAO"/>
    <property type="match status" value="1"/>
</dbReference>
<feature type="binding site" evidence="7">
    <location>
        <position position="57"/>
    </location>
    <ligand>
        <name>substrate</name>
    </ligand>
</feature>
<dbReference type="CDD" id="cd06123">
    <property type="entry name" value="cupin_HAO"/>
    <property type="match status" value="1"/>
</dbReference>
<comment type="cofactor">
    <cofactor evidence="7">
        <name>Fe(2+)</name>
        <dbReference type="ChEBI" id="CHEBI:29033"/>
    </cofactor>
    <text evidence="7">Binds 2 Fe(2+) ions per subunit.</text>
</comment>
<comment type="catalytic activity">
    <reaction evidence="7">
        <text>3-hydroxyanthranilate + O2 = (2Z,4Z)-2-amino-3-carboxymuconate 6-semialdehyde</text>
        <dbReference type="Rhea" id="RHEA:17953"/>
        <dbReference type="ChEBI" id="CHEBI:15379"/>
        <dbReference type="ChEBI" id="CHEBI:36559"/>
        <dbReference type="ChEBI" id="CHEBI:77612"/>
        <dbReference type="EC" id="1.13.11.6"/>
    </reaction>
</comment>
<feature type="binding site" evidence="7">
    <location>
        <position position="162"/>
    </location>
    <ligand>
        <name>Fe cation</name>
        <dbReference type="ChEBI" id="CHEBI:24875"/>
        <label>2</label>
    </ligand>
</feature>
<keyword evidence="3 7" id="KW-0479">Metal-binding</keyword>
<comment type="function">
    <text evidence="1 7">Catalyzes the oxidative ring opening of 3-hydroxyanthranilate to 2-amino-3-carboxymuconate semialdehyde, which spontaneously cyclizes to quinolinate.</text>
</comment>
<dbReference type="RefSeq" id="WP_043344627.1">
    <property type="nucleotide sequence ID" value="NZ_CP010536.1"/>
</dbReference>
<dbReference type="GO" id="GO:0006569">
    <property type="term" value="P:L-tryptophan catabolic process"/>
    <property type="evidence" value="ECO:0007669"/>
    <property type="project" value="UniProtKB-UniRule"/>
</dbReference>
<dbReference type="SUPFAM" id="SSF51182">
    <property type="entry name" value="RmlC-like cupins"/>
    <property type="match status" value="1"/>
</dbReference>
<dbReference type="Proteomes" id="UP000031843">
    <property type="component" value="Chromosome main"/>
</dbReference>
<feature type="binding site" evidence="7">
    <location>
        <position position="110"/>
    </location>
    <ligand>
        <name>substrate</name>
    </ligand>
</feature>
<evidence type="ECO:0000313" key="9">
    <source>
        <dbReference type="Proteomes" id="UP000031843"/>
    </source>
</evidence>
<reference evidence="8 9" key="1">
    <citation type="journal article" date="2015" name="Genome Announc.">
        <title>Complete Genome Sequence of Cupriavidus basilensis 4G11, Isolated from the Oak Ridge Field Research Center Site.</title>
        <authorList>
            <person name="Ray J."/>
            <person name="Waters R.J."/>
            <person name="Skerker J.M."/>
            <person name="Kuehl J.V."/>
            <person name="Price M.N."/>
            <person name="Huang J."/>
            <person name="Chakraborty R."/>
            <person name="Arkin A.P."/>
            <person name="Deutschbauer A."/>
        </authorList>
    </citation>
    <scope>NUCLEOTIDE SEQUENCE [LARGE SCALE GENOMIC DNA]</scope>
    <source>
        <strain evidence="8">4G11</strain>
    </source>
</reference>
<name>A0A0C4Y0L5_9BURK</name>
<keyword evidence="2 7" id="KW-0662">Pyridine nucleotide biosynthesis</keyword>
<dbReference type="EMBL" id="CP010536">
    <property type="protein sequence ID" value="AJG18457.1"/>
    <property type="molecule type" value="Genomic_DNA"/>
</dbReference>
<feature type="binding site" evidence="7">
    <location>
        <position position="47"/>
    </location>
    <ligand>
        <name>O2</name>
        <dbReference type="ChEBI" id="CHEBI:15379"/>
    </ligand>
</feature>
<evidence type="ECO:0000256" key="7">
    <source>
        <dbReference type="HAMAP-Rule" id="MF_00825"/>
    </source>
</evidence>
<dbReference type="GO" id="GO:0019805">
    <property type="term" value="P:quinolinate biosynthetic process"/>
    <property type="evidence" value="ECO:0007669"/>
    <property type="project" value="UniProtKB-UniRule"/>
</dbReference>
<feature type="binding site" evidence="7">
    <location>
        <position position="165"/>
    </location>
    <ligand>
        <name>Fe cation</name>
        <dbReference type="ChEBI" id="CHEBI:24875"/>
        <label>2</label>
    </ligand>
</feature>
<comment type="similarity">
    <text evidence="7">Belongs to the 3-HAO family.</text>
</comment>
<dbReference type="InterPro" id="IPR011051">
    <property type="entry name" value="RmlC_Cupin_sf"/>
</dbReference>
<dbReference type="PANTHER" id="PTHR15497">
    <property type="entry name" value="3-HYDROXYANTHRANILATE 3,4-DIOXYGENASE"/>
    <property type="match status" value="1"/>
</dbReference>
<sequence length="186" mass="21056">MFIYGMPLNFPRWLDEHAHLLKPPVGNQQVWQDADTIVTVVGGPNQRTDFHDDPLEEFFYQFKGNAWLDIMDRGKRERVDLKEGDIFLLPAHVRHSPQRPEADSRCLVIERQRPEGVVDGFEWYCPACSALVYRVEVQLKSIVTDLPPLFAGFYDNAALRRCGQCGTVHPGRASAPAPAPASKDPE</sequence>
<dbReference type="PANTHER" id="PTHR15497:SF1">
    <property type="entry name" value="3-HYDROXYANTHRANILATE 3,4-DIOXYGENASE"/>
    <property type="match status" value="1"/>
</dbReference>
<comment type="subunit">
    <text evidence="7">Homodimer.</text>
</comment>
<dbReference type="GO" id="GO:0000334">
    <property type="term" value="F:3-hydroxyanthranilate 3,4-dioxygenase activity"/>
    <property type="evidence" value="ECO:0007669"/>
    <property type="project" value="UniProtKB-UniRule"/>
</dbReference>
<keyword evidence="6 7" id="KW-0408">Iron</keyword>
<dbReference type="UniPathway" id="UPA00253">
    <property type="reaction ID" value="UER00330"/>
</dbReference>
<proteinExistence type="inferred from homology"/>
<dbReference type="GO" id="GO:0008198">
    <property type="term" value="F:ferrous iron binding"/>
    <property type="evidence" value="ECO:0007669"/>
    <property type="project" value="UniProtKB-UniRule"/>
</dbReference>
<dbReference type="EC" id="1.13.11.6" evidence="7"/>
<evidence type="ECO:0000256" key="1">
    <source>
        <dbReference type="ARBA" id="ARBA00002752"/>
    </source>
</evidence>
<feature type="binding site" evidence="7">
    <location>
        <position position="95"/>
    </location>
    <ligand>
        <name>Fe cation</name>
        <dbReference type="ChEBI" id="CHEBI:24875"/>
        <label>1</label>
        <note>catalytic</note>
    </ligand>
</feature>
<keyword evidence="5 7" id="KW-0560">Oxidoreductase</keyword>
<gene>
    <name evidence="7" type="primary">nbaC</name>
    <name evidence="8" type="ORF">RR42_m1050</name>
</gene>
<feature type="binding site" evidence="7">
    <location>
        <position position="51"/>
    </location>
    <ligand>
        <name>Fe cation</name>
        <dbReference type="ChEBI" id="CHEBI:24875"/>
        <label>1</label>
        <note>catalytic</note>
    </ligand>
</feature>
<feature type="binding site" evidence="7">
    <location>
        <position position="125"/>
    </location>
    <ligand>
        <name>Fe cation</name>
        <dbReference type="ChEBI" id="CHEBI:24875"/>
        <label>2</label>
    </ligand>
</feature>
<feature type="binding site" evidence="7">
    <location>
        <position position="57"/>
    </location>
    <ligand>
        <name>Fe cation</name>
        <dbReference type="ChEBI" id="CHEBI:24875"/>
        <label>1</label>
        <note>catalytic</note>
    </ligand>
</feature>
<dbReference type="NCBIfam" id="NF009763">
    <property type="entry name" value="PRK13264.1"/>
    <property type="match status" value="1"/>
</dbReference>
<dbReference type="InterPro" id="IPR010329">
    <property type="entry name" value="3hydroanth_dOase"/>
</dbReference>
<dbReference type="KEGG" id="cbw:RR42_m1050"/>
<keyword evidence="4 7" id="KW-0223">Dioxygenase</keyword>
<dbReference type="OrthoDB" id="5002379at2"/>
<dbReference type="Gene3D" id="2.60.120.10">
    <property type="entry name" value="Jelly Rolls"/>
    <property type="match status" value="1"/>
</dbReference>
<dbReference type="AlphaFoldDB" id="A0A0C4Y0L5"/>
<evidence type="ECO:0000256" key="3">
    <source>
        <dbReference type="ARBA" id="ARBA00022723"/>
    </source>
</evidence>
<evidence type="ECO:0000256" key="2">
    <source>
        <dbReference type="ARBA" id="ARBA00022642"/>
    </source>
</evidence>
<evidence type="ECO:0000256" key="4">
    <source>
        <dbReference type="ARBA" id="ARBA00022964"/>
    </source>
</evidence>
<protein>
    <recommendedName>
        <fullName evidence="7">3-hydroxyanthranilate 3,4-dioxygenase</fullName>
        <ecNumber evidence="7">1.13.11.6</ecNumber>
    </recommendedName>
    <alternativeName>
        <fullName evidence="7">3-hydroxyanthranilate oxygenase</fullName>
        <shortName evidence="7">3-HAO</shortName>
    </alternativeName>
    <alternativeName>
        <fullName evidence="7">3-hydroxyanthranilic acid dioxygenase</fullName>
        <shortName evidence="7">HAD</shortName>
    </alternativeName>
</protein>
<feature type="binding site" evidence="7">
    <location>
        <position position="99"/>
    </location>
    <ligand>
        <name>substrate</name>
    </ligand>
</feature>
<accession>A0A0C4Y0L5</accession>
<evidence type="ECO:0000313" key="8">
    <source>
        <dbReference type="EMBL" id="AJG18457.1"/>
    </source>
</evidence>
<dbReference type="STRING" id="68895.RR42_m1050"/>
<dbReference type="Pfam" id="PF06052">
    <property type="entry name" value="3-HAO"/>
    <property type="match status" value="1"/>
</dbReference>
<organism evidence="8 9">
    <name type="scientific">Cupriavidus basilensis</name>
    <dbReference type="NCBI Taxonomy" id="68895"/>
    <lineage>
        <taxon>Bacteria</taxon>
        <taxon>Pseudomonadati</taxon>
        <taxon>Pseudomonadota</taxon>
        <taxon>Betaproteobacteria</taxon>
        <taxon>Burkholderiales</taxon>
        <taxon>Burkholderiaceae</taxon>
        <taxon>Cupriavidus</taxon>
    </lineage>
</organism>
<dbReference type="GO" id="GO:0009435">
    <property type="term" value="P:NAD+ biosynthetic process"/>
    <property type="evidence" value="ECO:0007669"/>
    <property type="project" value="UniProtKB-UniPathway"/>
</dbReference>
<evidence type="ECO:0000256" key="6">
    <source>
        <dbReference type="ARBA" id="ARBA00023004"/>
    </source>
</evidence>
<dbReference type="NCBIfam" id="TIGR03037">
    <property type="entry name" value="anthran_nbaC"/>
    <property type="match status" value="1"/>
</dbReference>
<dbReference type="GO" id="GO:0043420">
    <property type="term" value="P:anthranilate metabolic process"/>
    <property type="evidence" value="ECO:0007669"/>
    <property type="project" value="UniProtKB-UniRule"/>
</dbReference>
<dbReference type="InterPro" id="IPR014710">
    <property type="entry name" value="RmlC-like_jellyroll"/>
</dbReference>
<keyword evidence="9" id="KW-1185">Reference proteome</keyword>
<feature type="binding site" evidence="7">
    <location>
        <position position="128"/>
    </location>
    <ligand>
        <name>Fe cation</name>
        <dbReference type="ChEBI" id="CHEBI:24875"/>
        <label>2</label>
    </ligand>
</feature>
<comment type="pathway">
    <text evidence="7">Cofactor biosynthesis; NAD(+) biosynthesis; quinolinate from L-kynurenine: step 3/3.</text>
</comment>